<evidence type="ECO:0000256" key="2">
    <source>
        <dbReference type="SAM" id="MobiDB-lite"/>
    </source>
</evidence>
<comment type="similarity">
    <text evidence="1">Belongs to the glycosyl hydrolase 16 family.</text>
</comment>
<dbReference type="InterPro" id="IPR050546">
    <property type="entry name" value="Glycosyl_Hydrlase_16"/>
</dbReference>
<dbReference type="GO" id="GO:0005975">
    <property type="term" value="P:carbohydrate metabolic process"/>
    <property type="evidence" value="ECO:0007669"/>
    <property type="project" value="InterPro"/>
</dbReference>
<feature type="compositionally biased region" description="Low complexity" evidence="2">
    <location>
        <begin position="34"/>
        <end position="46"/>
    </location>
</feature>
<keyword evidence="3" id="KW-0812">Transmembrane</keyword>
<evidence type="ECO:0000256" key="1">
    <source>
        <dbReference type="ARBA" id="ARBA00006865"/>
    </source>
</evidence>
<evidence type="ECO:0000256" key="3">
    <source>
        <dbReference type="SAM" id="Phobius"/>
    </source>
</evidence>
<dbReference type="PANTHER" id="PTHR10963">
    <property type="entry name" value="GLYCOSYL HYDROLASE-RELATED"/>
    <property type="match status" value="1"/>
</dbReference>
<dbReference type="Pfam" id="PF00722">
    <property type="entry name" value="Glyco_hydro_16"/>
    <property type="match status" value="1"/>
</dbReference>
<dbReference type="AlphaFoldDB" id="A0A8I2YJV5"/>
<keyword evidence="6" id="KW-1185">Reference proteome</keyword>
<dbReference type="GO" id="GO:0004553">
    <property type="term" value="F:hydrolase activity, hydrolyzing O-glycosyl compounds"/>
    <property type="evidence" value="ECO:0007669"/>
    <property type="project" value="InterPro"/>
</dbReference>
<feature type="region of interest" description="Disordered" evidence="2">
    <location>
        <begin position="1"/>
        <end position="82"/>
    </location>
</feature>
<protein>
    <submittedName>
        <fullName evidence="5">Glycoside hydrolase family 16 protein</fullName>
    </submittedName>
</protein>
<dbReference type="PROSITE" id="PS51762">
    <property type="entry name" value="GH16_2"/>
    <property type="match status" value="1"/>
</dbReference>
<dbReference type="PANTHER" id="PTHR10963:SF55">
    <property type="entry name" value="GLYCOSIDE HYDROLASE FAMILY 16 PROTEIN"/>
    <property type="match status" value="1"/>
</dbReference>
<dbReference type="Proteomes" id="UP000683000">
    <property type="component" value="Unassembled WGS sequence"/>
</dbReference>
<dbReference type="InterPro" id="IPR013320">
    <property type="entry name" value="ConA-like_dom_sf"/>
</dbReference>
<dbReference type="SUPFAM" id="SSF49899">
    <property type="entry name" value="Concanavalin A-like lectins/glucanases"/>
    <property type="match status" value="1"/>
</dbReference>
<name>A0A8I2YJV5_9AGAM</name>
<dbReference type="OrthoDB" id="4781at2759"/>
<dbReference type="EMBL" id="JAGFBS010000021">
    <property type="protein sequence ID" value="KAG6373699.1"/>
    <property type="molecule type" value="Genomic_DNA"/>
</dbReference>
<feature type="compositionally biased region" description="Polar residues" evidence="2">
    <location>
        <begin position="63"/>
        <end position="75"/>
    </location>
</feature>
<gene>
    <name evidence="5" type="ORF">JVT61DRAFT_6373</name>
</gene>
<comment type="caution">
    <text evidence="5">The sequence shown here is derived from an EMBL/GenBank/DDBJ whole genome shotgun (WGS) entry which is preliminary data.</text>
</comment>
<evidence type="ECO:0000259" key="4">
    <source>
        <dbReference type="PROSITE" id="PS51762"/>
    </source>
</evidence>
<reference evidence="5" key="1">
    <citation type="submission" date="2021-03" db="EMBL/GenBank/DDBJ databases">
        <title>Evolutionary innovations through gain and loss of genes in the ectomycorrhizal Boletales.</title>
        <authorList>
            <person name="Wu G."/>
            <person name="Miyauchi S."/>
            <person name="Morin E."/>
            <person name="Yang Z.-L."/>
            <person name="Xu J."/>
            <person name="Martin F.M."/>
        </authorList>
    </citation>
    <scope>NUCLEOTIDE SEQUENCE</scope>
    <source>
        <strain evidence="5">BR01</strain>
    </source>
</reference>
<proteinExistence type="inferred from homology"/>
<keyword evidence="3" id="KW-1133">Transmembrane helix</keyword>
<organism evidence="5 6">
    <name type="scientific">Boletus reticuloceps</name>
    <dbReference type="NCBI Taxonomy" id="495285"/>
    <lineage>
        <taxon>Eukaryota</taxon>
        <taxon>Fungi</taxon>
        <taxon>Dikarya</taxon>
        <taxon>Basidiomycota</taxon>
        <taxon>Agaricomycotina</taxon>
        <taxon>Agaricomycetes</taxon>
        <taxon>Agaricomycetidae</taxon>
        <taxon>Boletales</taxon>
        <taxon>Boletineae</taxon>
        <taxon>Boletaceae</taxon>
        <taxon>Boletoideae</taxon>
        <taxon>Boletus</taxon>
    </lineage>
</organism>
<evidence type="ECO:0000313" key="6">
    <source>
        <dbReference type="Proteomes" id="UP000683000"/>
    </source>
</evidence>
<keyword evidence="3" id="KW-0472">Membrane</keyword>
<accession>A0A8I2YJV5</accession>
<sequence>MPNSPNRSETVKSPAESPFFIGEGRSDRLGDQLSPSTSSPSVSRPSTAGTNGPFSSPAGKNIDPSSRVHTPSVLATQGGYEPEVPSRVSIAARAGIPRVASYYGSPPTNLPSRNSSALRVRESFAAPFSRPLTANSTVPSLTQKRATRMRSTLLDDPSTIEKPWISKKDPYARVAYFLTYGVAFLGILASAARCYLGYKSVPTIKGNLCMVLDEEFNTDTDTIFGSGGNWFREIELGGFGNGEFEMTTSSSNNSYVQDGYLYITPTLTSDIIGMDNVLNGYTFNLTDCTYNDTNPEALPGGSNSSTPDANAYYQACGAVSNSTSGTVINPVQSARITTRNSASIRYGRVEVRAKLPRGDWLWPAIWMLPVNNTYGPWPLSGEIDIMEARGNARSYPNQGVDYVRGSLNWGPLSFLNAYYKTFGWWTQRRTDYGEAFHTYVLEWTPSFLRIYVDSRLNYMLQLSFNEPFFTRGNFPSVVENGSTPIVLQNPWVNGTNATPFDQREHLSDGRLGTGTESVLMRTCFFLAFYLVLDLAVGSTSGWFPDNVGSKPWLDGSNIAMRQFTVAQDQWYPTWGSNGESSSFIMYVAVQSLIPAQTKC</sequence>
<feature type="transmembrane region" description="Helical" evidence="3">
    <location>
        <begin position="174"/>
        <end position="198"/>
    </location>
</feature>
<evidence type="ECO:0000313" key="5">
    <source>
        <dbReference type="EMBL" id="KAG6373699.1"/>
    </source>
</evidence>
<dbReference type="InterPro" id="IPR000757">
    <property type="entry name" value="Beta-glucanase-like"/>
</dbReference>
<feature type="domain" description="GH16" evidence="4">
    <location>
        <begin position="249"/>
        <end position="500"/>
    </location>
</feature>
<keyword evidence="5" id="KW-0378">Hydrolase</keyword>
<dbReference type="Gene3D" id="2.60.120.200">
    <property type="match status" value="1"/>
</dbReference>